<dbReference type="GO" id="GO:0005524">
    <property type="term" value="F:ATP binding"/>
    <property type="evidence" value="ECO:0007669"/>
    <property type="project" value="UniProtKB-KW"/>
</dbReference>
<name>A0A2L1UI88_9BACL</name>
<evidence type="ECO:0000313" key="5">
    <source>
        <dbReference type="EMBL" id="AVF28159.1"/>
    </source>
</evidence>
<evidence type="ECO:0000256" key="3">
    <source>
        <dbReference type="ARBA" id="ARBA00022840"/>
    </source>
</evidence>
<dbReference type="PROSITE" id="PS50893">
    <property type="entry name" value="ABC_TRANSPORTER_2"/>
    <property type="match status" value="1"/>
</dbReference>
<proteinExistence type="predicted"/>
<evidence type="ECO:0000256" key="2">
    <source>
        <dbReference type="ARBA" id="ARBA00022741"/>
    </source>
</evidence>
<keyword evidence="2" id="KW-0547">Nucleotide-binding</keyword>
<dbReference type="STRING" id="147375.BXP28_13705"/>
<dbReference type="InterPro" id="IPR003439">
    <property type="entry name" value="ABC_transporter-like_ATP-bd"/>
</dbReference>
<organism evidence="5 6">
    <name type="scientific">Paenibacillus larvae subsp. larvae</name>
    <dbReference type="NCBI Taxonomy" id="147375"/>
    <lineage>
        <taxon>Bacteria</taxon>
        <taxon>Bacillati</taxon>
        <taxon>Bacillota</taxon>
        <taxon>Bacilli</taxon>
        <taxon>Bacillales</taxon>
        <taxon>Paenibacillaceae</taxon>
        <taxon>Paenibacillus</taxon>
    </lineage>
</organism>
<keyword evidence="3" id="KW-0067">ATP-binding</keyword>
<dbReference type="PANTHER" id="PTHR42939:SF2">
    <property type="entry name" value="ABC-TYPE TRANSPORTER ATP-BINDING PROTEIN ECSA"/>
    <property type="match status" value="1"/>
</dbReference>
<dbReference type="EMBL" id="CP019655">
    <property type="protein sequence ID" value="AVF28159.1"/>
    <property type="molecule type" value="Genomic_DNA"/>
</dbReference>
<dbReference type="CDD" id="cd03230">
    <property type="entry name" value="ABC_DR_subfamily_A"/>
    <property type="match status" value="1"/>
</dbReference>
<dbReference type="SUPFAM" id="SSF52540">
    <property type="entry name" value="P-loop containing nucleoside triphosphate hydrolases"/>
    <property type="match status" value="1"/>
</dbReference>
<dbReference type="SMART" id="SM00382">
    <property type="entry name" value="AAA"/>
    <property type="match status" value="1"/>
</dbReference>
<accession>A0A2L1UI88</accession>
<dbReference type="GeneID" id="64220411"/>
<protein>
    <submittedName>
        <fullName evidence="5">ABC transporter-like protein</fullName>
    </submittedName>
</protein>
<dbReference type="Pfam" id="PF00005">
    <property type="entry name" value="ABC_tran"/>
    <property type="match status" value="1"/>
</dbReference>
<evidence type="ECO:0000313" key="6">
    <source>
        <dbReference type="Proteomes" id="UP000239833"/>
    </source>
</evidence>
<dbReference type="InterPro" id="IPR051782">
    <property type="entry name" value="ABC_Transporter_VariousFunc"/>
</dbReference>
<dbReference type="PANTHER" id="PTHR42939">
    <property type="entry name" value="ABC TRANSPORTER ATP-BINDING PROTEIN ALBC-RELATED"/>
    <property type="match status" value="1"/>
</dbReference>
<dbReference type="InterPro" id="IPR027417">
    <property type="entry name" value="P-loop_NTPase"/>
</dbReference>
<sequence>MSILSVQIRRAGYIGKETAVHDIDFHVKQGEFVGLIGANGAGKSTTMKLILGFLEEYEGLIQIETNKTYTYIPEHPIFYEGLTLWEHLEYIAKAYLVTEWQERVSRLLQDFRMEAVVHQLPASFSKGMQQKSMIIAALLVKADLYLIDEPFIGLDPHATSLLLRFLKEEQERGAAILMSTHVLDTAEKICDRFILISNGTIVAQGSLEDLRATANMTDGSLLDCFNLLWERG</sequence>
<dbReference type="Gene3D" id="3.40.50.300">
    <property type="entry name" value="P-loop containing nucleotide triphosphate hydrolases"/>
    <property type="match status" value="1"/>
</dbReference>
<keyword evidence="1" id="KW-0813">Transport</keyword>
<evidence type="ECO:0000256" key="1">
    <source>
        <dbReference type="ARBA" id="ARBA00022448"/>
    </source>
</evidence>
<feature type="domain" description="ABC transporter" evidence="4">
    <location>
        <begin position="3"/>
        <end position="223"/>
    </location>
</feature>
<dbReference type="RefSeq" id="WP_077996056.1">
    <property type="nucleotide sequence ID" value="NZ_CP019655.1"/>
</dbReference>
<dbReference type="AlphaFoldDB" id="A0A2L1UI88"/>
<dbReference type="Proteomes" id="UP000239833">
    <property type="component" value="Chromosome"/>
</dbReference>
<dbReference type="GO" id="GO:0016887">
    <property type="term" value="F:ATP hydrolysis activity"/>
    <property type="evidence" value="ECO:0007669"/>
    <property type="project" value="InterPro"/>
</dbReference>
<dbReference type="InterPro" id="IPR003593">
    <property type="entry name" value="AAA+_ATPase"/>
</dbReference>
<gene>
    <name evidence="5" type="ORF">ERICIII_04082</name>
</gene>
<evidence type="ECO:0000259" key="4">
    <source>
        <dbReference type="PROSITE" id="PS50893"/>
    </source>
</evidence>
<reference evidence="6" key="1">
    <citation type="submission" date="2017-02" db="EMBL/GenBank/DDBJ databases">
        <title>Delineation of Paenibacillus larvae strains originating from foulbrood outbreaks.</title>
        <authorList>
            <person name="Beims H."/>
            <person name="Bunk B."/>
            <person name="Sproeer C."/>
            <person name="Mohr K.I."/>
            <person name="Pradella S."/>
            <person name="Guenther G."/>
            <person name="Rohde M."/>
            <person name="von der Ohe W."/>
            <person name="Steinert M."/>
        </authorList>
    </citation>
    <scope>NUCLEOTIDE SEQUENCE [LARGE SCALE GENOMIC DNA]</scope>
    <source>
        <strain evidence="6">Eric_III</strain>
    </source>
</reference>